<keyword evidence="7" id="KW-0482">Metalloprotease</keyword>
<feature type="binding site" evidence="11">
    <location>
        <position position="255"/>
    </location>
    <ligand>
        <name>Zn(2+)</name>
        <dbReference type="ChEBI" id="CHEBI:29105"/>
        <label>1</label>
    </ligand>
</feature>
<evidence type="ECO:0000313" key="15">
    <source>
        <dbReference type="Proteomes" id="UP000504607"/>
    </source>
</evidence>
<reference evidence="16" key="1">
    <citation type="submission" date="2025-08" db="UniProtKB">
        <authorList>
            <consortium name="RefSeq"/>
        </authorList>
    </citation>
    <scope>IDENTIFICATION</scope>
</reference>
<feature type="binding site" evidence="11">
    <location>
        <position position="230"/>
    </location>
    <ligand>
        <name>Ca(2+)</name>
        <dbReference type="ChEBI" id="CHEBI:29108"/>
        <label>2</label>
    </ligand>
</feature>
<dbReference type="GO" id="GO:0004222">
    <property type="term" value="F:metalloendopeptidase activity"/>
    <property type="evidence" value="ECO:0007669"/>
    <property type="project" value="InterPro"/>
</dbReference>
<dbReference type="RefSeq" id="XP_010910625.2">
    <property type="nucleotide sequence ID" value="XM_010912323.2"/>
</dbReference>
<dbReference type="OrthoDB" id="406838at2759"/>
<evidence type="ECO:0000256" key="1">
    <source>
        <dbReference type="ARBA" id="ARBA00009614"/>
    </source>
</evidence>
<evidence type="ECO:0000256" key="6">
    <source>
        <dbReference type="ARBA" id="ARBA00022833"/>
    </source>
</evidence>
<feature type="short sequence motif" description="Cysteine switch" evidence="12">
    <location>
        <begin position="147"/>
        <end position="163"/>
    </location>
</feature>
<dbReference type="GO" id="GO:0008270">
    <property type="term" value="F:zinc ion binding"/>
    <property type="evidence" value="ECO:0007669"/>
    <property type="project" value="InterPro"/>
</dbReference>
<feature type="binding site" evidence="11">
    <location>
        <position position="311"/>
    </location>
    <ligand>
        <name>Zn(2+)</name>
        <dbReference type="ChEBI" id="CHEBI:29105"/>
        <label>2</label>
        <note>catalytic</note>
    </ligand>
</feature>
<dbReference type="InterPro" id="IPR033739">
    <property type="entry name" value="M10A_MMP"/>
</dbReference>
<keyword evidence="3 11" id="KW-0479">Metal-binding</keyword>
<keyword evidence="15" id="KW-1185">Reference proteome</keyword>
<feature type="binding site" evidence="11">
    <location>
        <position position="248"/>
    </location>
    <ligand>
        <name>Ca(2+)</name>
        <dbReference type="ChEBI" id="CHEBI:29108"/>
        <label>3</label>
    </ligand>
</feature>
<feature type="domain" description="Peptidase metallopeptidase" evidence="14">
    <location>
        <begin position="171"/>
        <end position="338"/>
    </location>
</feature>
<feature type="binding site" evidence="11">
    <location>
        <position position="270"/>
    </location>
    <ligand>
        <name>Ca(2+)</name>
        <dbReference type="ChEBI" id="CHEBI:29108"/>
        <label>3</label>
    </ligand>
</feature>
<comment type="cofactor">
    <cofactor evidence="11">
        <name>Ca(2+)</name>
        <dbReference type="ChEBI" id="CHEBI:29108"/>
    </cofactor>
    <text evidence="11">Can bind about 5 Ca(2+) ions per subunit.</text>
</comment>
<evidence type="ECO:0000256" key="10">
    <source>
        <dbReference type="PIRSR" id="PIRSR621190-1"/>
    </source>
</evidence>
<evidence type="ECO:0000256" key="5">
    <source>
        <dbReference type="ARBA" id="ARBA00022801"/>
    </source>
</evidence>
<dbReference type="Gene3D" id="3.40.390.10">
    <property type="entry name" value="Collagenase (Catalytic Domain)"/>
    <property type="match status" value="1"/>
</dbReference>
<dbReference type="InterPro" id="IPR001818">
    <property type="entry name" value="Pept_M10_metallopeptidase"/>
</dbReference>
<sequence>MATINMGTSRFYRIPALLSDAMPSSLPALFLLLPLLLSRPPSTASRPFPANQPDGPDRSHLPPGHRDDTWRSFERLLDAKRGTHIPGIGDLKRYFARFGYFPSPTSNLTDNAFDSRFESALTLYQTRLGLPVTSKLDARTLSQIMTPRCGVPDSVNLNRTGGVQRFAFFPGEPRWVRSGPLTLTYAIGPTDAVDYIPRAEVEAAFRRAFRRWASVIPVRFEETTEYEAADVKVGFYSGDHGDGEPFDGVLGVLAHAFSPDSGLLHLDSAERWAVDFRVEGSKVAVDLESVATHEIGHVLGLAHSRVKEAVMYPSLSPRTRKVELRVDDVEGVQALYGSNPNFTFSSLFESDTSSAPKIAGSVMISHSWIIGRNSIGILAVMIALCI</sequence>
<feature type="binding site" evidence="11">
    <location>
        <position position="303"/>
    </location>
    <ligand>
        <name>Zn(2+)</name>
        <dbReference type="ChEBI" id="CHEBI:29105"/>
        <label>2</label>
        <note>catalytic</note>
    </ligand>
</feature>
<dbReference type="PROSITE" id="PS00546">
    <property type="entry name" value="CYSTEINE_SWITCH"/>
    <property type="match status" value="1"/>
</dbReference>
<evidence type="ECO:0000256" key="3">
    <source>
        <dbReference type="ARBA" id="ARBA00022723"/>
    </source>
</evidence>
<feature type="active site" evidence="10">
    <location>
        <position position="294"/>
    </location>
</feature>
<comment type="cofactor">
    <cofactor evidence="11">
        <name>Zn(2+)</name>
        <dbReference type="ChEBI" id="CHEBI:29105"/>
    </cofactor>
    <text evidence="11">Binds 2 Zn(2+) ions per subunit.</text>
</comment>
<evidence type="ECO:0000256" key="7">
    <source>
        <dbReference type="ARBA" id="ARBA00023049"/>
    </source>
</evidence>
<feature type="binding site" evidence="11">
    <location>
        <position position="242"/>
    </location>
    <ligand>
        <name>Zn(2+)</name>
        <dbReference type="ChEBI" id="CHEBI:29105"/>
        <label>1</label>
    </ligand>
</feature>
<dbReference type="PANTHER" id="PTHR10201">
    <property type="entry name" value="MATRIX METALLOPROTEINASE"/>
    <property type="match status" value="1"/>
</dbReference>
<protein>
    <submittedName>
        <fullName evidence="16">Metalloendoproteinase 4-MMP</fullName>
    </submittedName>
</protein>
<dbReference type="SUPFAM" id="SSF55486">
    <property type="entry name" value="Metalloproteases ('zincins'), catalytic domain"/>
    <property type="match status" value="1"/>
</dbReference>
<keyword evidence="5" id="KW-0378">Hydrolase</keyword>
<dbReference type="InterPro" id="IPR036365">
    <property type="entry name" value="PGBD-like_sf"/>
</dbReference>
<evidence type="ECO:0000256" key="9">
    <source>
        <dbReference type="ARBA" id="ARBA00023180"/>
    </source>
</evidence>
<dbReference type="SUPFAM" id="SSF47090">
    <property type="entry name" value="PGBD-like"/>
    <property type="match status" value="1"/>
</dbReference>
<dbReference type="GeneID" id="105036567"/>
<dbReference type="FunFam" id="3.40.390.10:FF:000018">
    <property type="entry name" value="Metalloendoproteinase 1"/>
    <property type="match status" value="1"/>
</dbReference>
<keyword evidence="4" id="KW-0732">Signal</keyword>
<dbReference type="InterPro" id="IPR021190">
    <property type="entry name" value="Pept_M10A"/>
</dbReference>
<evidence type="ECO:0000256" key="2">
    <source>
        <dbReference type="ARBA" id="ARBA00022670"/>
    </source>
</evidence>
<feature type="binding site" evidence="11">
    <location>
        <position position="267"/>
    </location>
    <ligand>
        <name>Ca(2+)</name>
        <dbReference type="ChEBI" id="CHEBI:29108"/>
        <label>3</label>
    </ligand>
</feature>
<dbReference type="KEGG" id="egu:105036567"/>
<dbReference type="AlphaFoldDB" id="A0A6I9QJU0"/>
<dbReference type="InParanoid" id="A0A6I9QJU0"/>
<feature type="binding site" evidence="11">
    <location>
        <position position="297"/>
    </location>
    <ligand>
        <name>Zn(2+)</name>
        <dbReference type="ChEBI" id="CHEBI:29105"/>
        <label>2</label>
        <note>catalytic</note>
    </ligand>
</feature>
<evidence type="ECO:0000313" key="16">
    <source>
        <dbReference type="RefSeq" id="XP_010910625.2"/>
    </source>
</evidence>
<evidence type="ECO:0000256" key="8">
    <source>
        <dbReference type="ARBA" id="ARBA00023145"/>
    </source>
</evidence>
<dbReference type="FunCoup" id="A0A6I9QJU0">
    <property type="interactions" value="1028"/>
</dbReference>
<dbReference type="InterPro" id="IPR002477">
    <property type="entry name" value="Peptidoglycan-bd-like"/>
</dbReference>
<dbReference type="InterPro" id="IPR024079">
    <property type="entry name" value="MetalloPept_cat_dom_sf"/>
</dbReference>
<evidence type="ECO:0000256" key="4">
    <source>
        <dbReference type="ARBA" id="ARBA00022729"/>
    </source>
</evidence>
<dbReference type="PANTHER" id="PTHR10201:SF321">
    <property type="entry name" value="METALLOENDOPROTEINASE 4-MMP"/>
    <property type="match status" value="1"/>
</dbReference>
<dbReference type="InterPro" id="IPR021158">
    <property type="entry name" value="Pept_M10A_Zn_BS"/>
</dbReference>
<dbReference type="GO" id="GO:0030198">
    <property type="term" value="P:extracellular matrix organization"/>
    <property type="evidence" value="ECO:0007669"/>
    <property type="project" value="TreeGrafter"/>
</dbReference>
<dbReference type="PRINTS" id="PR00138">
    <property type="entry name" value="MATRIXIN"/>
</dbReference>
<evidence type="ECO:0000256" key="13">
    <source>
        <dbReference type="SAM" id="MobiDB-lite"/>
    </source>
</evidence>
<feature type="binding site" evidence="11">
    <location>
        <position position="265"/>
    </location>
    <ligand>
        <name>Zn(2+)</name>
        <dbReference type="ChEBI" id="CHEBI:29105"/>
        <label>1</label>
    </ligand>
</feature>
<keyword evidence="8" id="KW-0865">Zymogen</keyword>
<organism evidence="15 16">
    <name type="scientific">Elaeis guineensis var. tenera</name>
    <name type="common">Oil palm</name>
    <dbReference type="NCBI Taxonomy" id="51953"/>
    <lineage>
        <taxon>Eukaryota</taxon>
        <taxon>Viridiplantae</taxon>
        <taxon>Streptophyta</taxon>
        <taxon>Embryophyta</taxon>
        <taxon>Tracheophyta</taxon>
        <taxon>Spermatophyta</taxon>
        <taxon>Magnoliopsida</taxon>
        <taxon>Liliopsida</taxon>
        <taxon>Arecaceae</taxon>
        <taxon>Arecoideae</taxon>
        <taxon>Cocoseae</taxon>
        <taxon>Elaeidinae</taxon>
        <taxon>Elaeis</taxon>
    </lineage>
</organism>
<feature type="binding site" evidence="11">
    <location>
        <position position="247"/>
    </location>
    <ligand>
        <name>Ca(2+)</name>
        <dbReference type="ChEBI" id="CHEBI:29108"/>
        <label>3</label>
    </ligand>
</feature>
<feature type="binding site" evidence="11">
    <location>
        <position position="240"/>
    </location>
    <ligand>
        <name>Zn(2+)</name>
        <dbReference type="ChEBI" id="CHEBI:29105"/>
        <label>1</label>
    </ligand>
</feature>
<evidence type="ECO:0000259" key="14">
    <source>
        <dbReference type="SMART" id="SM00235"/>
    </source>
</evidence>
<dbReference type="Pfam" id="PF01471">
    <property type="entry name" value="PG_binding_1"/>
    <property type="match status" value="1"/>
</dbReference>
<proteinExistence type="inferred from homology"/>
<evidence type="ECO:0000256" key="12">
    <source>
        <dbReference type="PIRSR" id="PIRSR621190-5"/>
    </source>
</evidence>
<feature type="binding site" evidence="11">
    <location>
        <position position="270"/>
    </location>
    <ligand>
        <name>Ca(2+)</name>
        <dbReference type="ChEBI" id="CHEBI:29108"/>
        <label>1</label>
    </ligand>
</feature>
<comment type="similarity">
    <text evidence="1">Belongs to the peptidase M10A family. Matrix metalloproteinases (MMPs) subfamily.</text>
</comment>
<dbReference type="GO" id="GO:0031012">
    <property type="term" value="C:extracellular matrix"/>
    <property type="evidence" value="ECO:0007669"/>
    <property type="project" value="InterPro"/>
</dbReference>
<keyword evidence="2" id="KW-0645">Protease</keyword>
<feature type="compositionally biased region" description="Basic and acidic residues" evidence="13">
    <location>
        <begin position="55"/>
        <end position="67"/>
    </location>
</feature>
<dbReference type="InterPro" id="IPR006026">
    <property type="entry name" value="Peptidase_Metallo"/>
</dbReference>
<dbReference type="GO" id="GO:0030574">
    <property type="term" value="P:collagen catabolic process"/>
    <property type="evidence" value="ECO:0007669"/>
    <property type="project" value="TreeGrafter"/>
</dbReference>
<feature type="binding site" evidence="11">
    <location>
        <position position="293"/>
    </location>
    <ligand>
        <name>Zn(2+)</name>
        <dbReference type="ChEBI" id="CHEBI:29105"/>
        <label>2</label>
        <note>catalytic</note>
    </ligand>
</feature>
<dbReference type="Proteomes" id="UP000504607">
    <property type="component" value="Unplaced"/>
</dbReference>
<keyword evidence="11" id="KW-0106">Calcium</keyword>
<dbReference type="Pfam" id="PF00413">
    <property type="entry name" value="Peptidase_M10"/>
    <property type="match status" value="1"/>
</dbReference>
<accession>A0A6I9QJU0</accession>
<gene>
    <name evidence="16" type="primary">LOC105036567</name>
</gene>
<name>A0A6I9QJU0_ELAGV</name>
<feature type="region of interest" description="Disordered" evidence="13">
    <location>
        <begin position="43"/>
        <end position="67"/>
    </location>
</feature>
<dbReference type="SMART" id="SM00235">
    <property type="entry name" value="ZnMc"/>
    <property type="match status" value="1"/>
</dbReference>
<keyword evidence="6 11" id="KW-0862">Zinc</keyword>
<evidence type="ECO:0000256" key="11">
    <source>
        <dbReference type="PIRSR" id="PIRSR621190-2"/>
    </source>
</evidence>
<dbReference type="CDD" id="cd04278">
    <property type="entry name" value="ZnMc_MMP"/>
    <property type="match status" value="1"/>
</dbReference>
<feature type="binding site" description="in inhibited form" evidence="11">
    <location>
        <position position="149"/>
    </location>
    <ligand>
        <name>Zn(2+)</name>
        <dbReference type="ChEBI" id="CHEBI:29105"/>
        <label>2</label>
        <note>catalytic</note>
    </ligand>
</feature>
<dbReference type="GO" id="GO:0006508">
    <property type="term" value="P:proteolysis"/>
    <property type="evidence" value="ECO:0007669"/>
    <property type="project" value="UniProtKB-KW"/>
</dbReference>
<keyword evidence="9" id="KW-0325">Glycoprotein</keyword>